<feature type="domain" description="Thioredoxin" evidence="5">
    <location>
        <begin position="135"/>
        <end position="253"/>
    </location>
</feature>
<accession>A0A2N5UIY4</accession>
<dbReference type="EMBL" id="PGCJ01000218">
    <property type="protein sequence ID" value="PLW37693.1"/>
    <property type="molecule type" value="Genomic_DNA"/>
</dbReference>
<dbReference type="SUPFAM" id="SSF52833">
    <property type="entry name" value="Thioredoxin-like"/>
    <property type="match status" value="2"/>
</dbReference>
<feature type="region of interest" description="Disordered" evidence="3">
    <location>
        <begin position="253"/>
        <end position="315"/>
    </location>
</feature>
<protein>
    <recommendedName>
        <fullName evidence="5">Thioredoxin domain-containing protein</fullName>
    </recommendedName>
</protein>
<feature type="compositionally biased region" description="Basic and acidic residues" evidence="3">
    <location>
        <begin position="253"/>
        <end position="273"/>
    </location>
</feature>
<comment type="similarity">
    <text evidence="1">Belongs to the protein disulfide isomerase family.</text>
</comment>
<keyword evidence="2" id="KW-0732">Signal</keyword>
<evidence type="ECO:0000259" key="5">
    <source>
        <dbReference type="PROSITE" id="PS51352"/>
    </source>
</evidence>
<dbReference type="Proteomes" id="UP000235388">
    <property type="component" value="Unassembled WGS sequence"/>
</dbReference>
<keyword evidence="4" id="KW-0812">Transmembrane</keyword>
<gene>
    <name evidence="6" type="ORF">PCANC_17153</name>
</gene>
<dbReference type="PANTHER" id="PTHR45672:SF3">
    <property type="entry name" value="THIOREDOXIN DOMAIN-CONTAINING PROTEIN 5"/>
    <property type="match status" value="1"/>
</dbReference>
<dbReference type="PROSITE" id="PS51352">
    <property type="entry name" value="THIOREDOXIN_2"/>
    <property type="match status" value="2"/>
</dbReference>
<dbReference type="CDD" id="cd02961">
    <property type="entry name" value="PDI_a_family"/>
    <property type="match status" value="2"/>
</dbReference>
<evidence type="ECO:0000256" key="4">
    <source>
        <dbReference type="SAM" id="Phobius"/>
    </source>
</evidence>
<feature type="domain" description="Thioredoxin" evidence="5">
    <location>
        <begin position="298"/>
        <end position="430"/>
    </location>
</feature>
<evidence type="ECO:0000313" key="7">
    <source>
        <dbReference type="Proteomes" id="UP000235388"/>
    </source>
</evidence>
<dbReference type="GO" id="GO:0005783">
    <property type="term" value="C:endoplasmic reticulum"/>
    <property type="evidence" value="ECO:0007669"/>
    <property type="project" value="TreeGrafter"/>
</dbReference>
<proteinExistence type="inferred from homology"/>
<name>A0A2N5UIY4_9BASI</name>
<dbReference type="Gene3D" id="3.40.30.10">
    <property type="entry name" value="Glutaredoxin"/>
    <property type="match status" value="2"/>
</dbReference>
<evidence type="ECO:0000313" key="6">
    <source>
        <dbReference type="EMBL" id="PLW37693.1"/>
    </source>
</evidence>
<evidence type="ECO:0000256" key="3">
    <source>
        <dbReference type="SAM" id="MobiDB-lite"/>
    </source>
</evidence>
<reference evidence="6 7" key="1">
    <citation type="submission" date="2017-11" db="EMBL/GenBank/DDBJ databases">
        <title>De novo assembly and phasing of dikaryotic genomes from two isolates of Puccinia coronata f. sp. avenae, the causal agent of oat crown rust.</title>
        <authorList>
            <person name="Miller M.E."/>
            <person name="Zhang Y."/>
            <person name="Omidvar V."/>
            <person name="Sperschneider J."/>
            <person name="Schwessinger B."/>
            <person name="Raley C."/>
            <person name="Palmer J.M."/>
            <person name="Garnica D."/>
            <person name="Upadhyaya N."/>
            <person name="Rathjen J."/>
            <person name="Taylor J.M."/>
            <person name="Park R.F."/>
            <person name="Dodds P.N."/>
            <person name="Hirsch C.D."/>
            <person name="Kianian S.F."/>
            <person name="Figueroa M."/>
        </authorList>
    </citation>
    <scope>NUCLEOTIDE SEQUENCE [LARGE SCALE GENOMIC DNA]</scope>
    <source>
        <strain evidence="6">12NC29</strain>
    </source>
</reference>
<evidence type="ECO:0000256" key="2">
    <source>
        <dbReference type="ARBA" id="ARBA00022729"/>
    </source>
</evidence>
<sequence length="806" mass="90934">MYGGAPTRIADEAGIPVPGQSLPLQARWTQNGHIFATLLAVASPRRTWHSSHHHRHPERSPRVVRSSLLMKILGEDDYIGACPKLYPQVQKDARFLTGQHSPPHSPSISASEIQHRAIIARMKLLNPLFHLILTLSSAALATEFHAGEQLNENNFQALTKEGLVLIELYSPFCAVCKRFAPSWIELVEKMTPYQSKGLSMAQVDCSAQGDLCAQLGVNSYPTLKLYRDGKDAGNYDDDKNVESIQTYLEQKVEEYQSSSKTDHNVPRYTEPQHSEPSPETYASDEPVPQASPPPDSEDPTLQPIPDTPVDTPVELPNPFGQVISLNSHNWNSYTDSAKNAFPIFVHFHTAWCKECRRLSHVWQNVARLLQNQVNVGEIDCEAKWNKKICKNEHVVQFPTFLIYHDGTKLSYSGPKLASSMAEDILKTVATPGTHEITMREFDRAIEEKNIFFLFLHSSRTPVSIINSVQTVGKGLLGSAVILKSDHQDIYDRLGLSNYYPYLLVFKEYQAEPWAKIKLEEISSKEESNPTLRHRKLTAEVRRWIAVNSIPVLDELDQRNYHRILNSGTKKLVVLACISGIIPSHDGINLDKSNPRSVQLKDEMKLWALQWRKSQAARGVDDLMVDWVWVNSDVWSEWLYTAYRVNLPRPTEDPRESSMILIVNTKQHRYFDTQANGRDIEFTSSSVFQTLLAVEMGKLSGKMSGTFKTRMIWRYERFKAYFGFLFQPHWLLFWVVLIGIVGFSVKNYRQSIARGAAGYGPVSPQSAKVFSSSLLPDSLSSKSPMSSRSPGFGSVFGLASNVPCKSD</sequence>
<evidence type="ECO:0000256" key="1">
    <source>
        <dbReference type="ARBA" id="ARBA00006347"/>
    </source>
</evidence>
<keyword evidence="4" id="KW-1133">Transmembrane helix</keyword>
<dbReference type="OrthoDB" id="72053at2759"/>
<dbReference type="PANTHER" id="PTHR45672">
    <property type="entry name" value="PROTEIN DISULFIDE-ISOMERASE C17H9.14C-RELATED"/>
    <property type="match status" value="1"/>
</dbReference>
<dbReference type="STRING" id="200324.A0A2N5UIY4"/>
<dbReference type="GO" id="GO:0006457">
    <property type="term" value="P:protein folding"/>
    <property type="evidence" value="ECO:0007669"/>
    <property type="project" value="TreeGrafter"/>
</dbReference>
<keyword evidence="4" id="KW-0472">Membrane</keyword>
<comment type="caution">
    <text evidence="6">The sequence shown here is derived from an EMBL/GenBank/DDBJ whole genome shotgun (WGS) entry which is preliminary data.</text>
</comment>
<dbReference type="AlphaFoldDB" id="A0A2N5UIY4"/>
<organism evidence="6 7">
    <name type="scientific">Puccinia coronata f. sp. avenae</name>
    <dbReference type="NCBI Taxonomy" id="200324"/>
    <lineage>
        <taxon>Eukaryota</taxon>
        <taxon>Fungi</taxon>
        <taxon>Dikarya</taxon>
        <taxon>Basidiomycota</taxon>
        <taxon>Pucciniomycotina</taxon>
        <taxon>Pucciniomycetes</taxon>
        <taxon>Pucciniales</taxon>
        <taxon>Pucciniaceae</taxon>
        <taxon>Puccinia</taxon>
    </lineage>
</organism>
<dbReference type="InterPro" id="IPR013766">
    <property type="entry name" value="Thioredoxin_domain"/>
</dbReference>
<dbReference type="GO" id="GO:0003756">
    <property type="term" value="F:protein disulfide isomerase activity"/>
    <property type="evidence" value="ECO:0007669"/>
    <property type="project" value="TreeGrafter"/>
</dbReference>
<feature type="transmembrane region" description="Helical" evidence="4">
    <location>
        <begin position="719"/>
        <end position="744"/>
    </location>
</feature>
<feature type="compositionally biased region" description="Low complexity" evidence="3">
    <location>
        <begin position="774"/>
        <end position="789"/>
    </location>
</feature>
<feature type="region of interest" description="Disordered" evidence="3">
    <location>
        <begin position="774"/>
        <end position="806"/>
    </location>
</feature>
<keyword evidence="7" id="KW-1185">Reference proteome</keyword>
<dbReference type="InterPro" id="IPR036249">
    <property type="entry name" value="Thioredoxin-like_sf"/>
</dbReference>
<dbReference type="InterPro" id="IPR051063">
    <property type="entry name" value="PDI"/>
</dbReference>
<dbReference type="Pfam" id="PF00085">
    <property type="entry name" value="Thioredoxin"/>
    <property type="match status" value="2"/>
</dbReference>